<dbReference type="PANTHER" id="PTHR35519">
    <property type="entry name" value="MEMBRANE PROTEINS"/>
    <property type="match status" value="1"/>
</dbReference>
<name>A0A2S5Z7I6_9GAMM</name>
<sequence>MPKPSEARQRAILERLDKFSRFTDSNIAIPFTNVRIGAEAVIGLLPVVGDVAGLVLAGYVLLEAQRAGASKTVKLRMLRNMGIDFLGGLLPVVGDAFDAVYKANTRNTRLLRNYLEKELAIEPPPPPFPWMTVIWLSILFAVVTGGLTLIL</sequence>
<dbReference type="AlphaFoldDB" id="A0A2S5Z7I6"/>
<evidence type="ECO:0000313" key="3">
    <source>
        <dbReference type="Proteomes" id="UP000239917"/>
    </source>
</evidence>
<keyword evidence="1" id="KW-1133">Transmembrane helix</keyword>
<evidence type="ECO:0000256" key="1">
    <source>
        <dbReference type="SAM" id="Phobius"/>
    </source>
</evidence>
<keyword evidence="1" id="KW-0472">Membrane</keyword>
<protein>
    <submittedName>
        <fullName evidence="2">DUF4112 domain-containing protein</fullName>
    </submittedName>
</protein>
<dbReference type="EMBL" id="PSSX01000016">
    <property type="protein sequence ID" value="PPI83192.1"/>
    <property type="molecule type" value="Genomic_DNA"/>
</dbReference>
<keyword evidence="3" id="KW-1185">Reference proteome</keyword>
<comment type="caution">
    <text evidence="2">The sequence shown here is derived from an EMBL/GenBank/DDBJ whole genome shotgun (WGS) entry which is preliminary data.</text>
</comment>
<dbReference type="InterPro" id="IPR025187">
    <property type="entry name" value="DUF4112"/>
</dbReference>
<feature type="transmembrane region" description="Helical" evidence="1">
    <location>
        <begin position="40"/>
        <end position="62"/>
    </location>
</feature>
<feature type="transmembrane region" description="Helical" evidence="1">
    <location>
        <begin position="128"/>
        <end position="150"/>
    </location>
</feature>
<evidence type="ECO:0000313" key="2">
    <source>
        <dbReference type="EMBL" id="PPI83192.1"/>
    </source>
</evidence>
<proteinExistence type="predicted"/>
<dbReference type="PANTHER" id="PTHR35519:SF2">
    <property type="entry name" value="PH DOMAIN PROTEIN"/>
    <property type="match status" value="1"/>
</dbReference>
<dbReference type="Proteomes" id="UP000239917">
    <property type="component" value="Unassembled WGS sequence"/>
</dbReference>
<gene>
    <name evidence="2" type="ORF">KEHDKFFH_15570</name>
</gene>
<dbReference type="OrthoDB" id="513552at2"/>
<organism evidence="2 3">
    <name type="scientific">Marinobacter maroccanus</name>
    <dbReference type="NCBI Taxonomy" id="2055143"/>
    <lineage>
        <taxon>Bacteria</taxon>
        <taxon>Pseudomonadati</taxon>
        <taxon>Pseudomonadota</taxon>
        <taxon>Gammaproteobacteria</taxon>
        <taxon>Pseudomonadales</taxon>
        <taxon>Marinobacteraceae</taxon>
        <taxon>Marinobacter</taxon>
    </lineage>
</organism>
<dbReference type="Pfam" id="PF13430">
    <property type="entry name" value="DUF4112"/>
    <property type="match status" value="1"/>
</dbReference>
<feature type="transmembrane region" description="Helical" evidence="1">
    <location>
        <begin position="83"/>
        <end position="101"/>
    </location>
</feature>
<keyword evidence="1" id="KW-0812">Transmembrane</keyword>
<dbReference type="RefSeq" id="WP_104322760.1">
    <property type="nucleotide sequence ID" value="NZ_PSSX01000016.1"/>
</dbReference>
<reference evidence="2 3" key="1">
    <citation type="submission" date="2018-01" db="EMBL/GenBank/DDBJ databases">
        <title>Complete genome sequences of the type strains of Marinobacter flavimaris and Marinobacter maroccanus.</title>
        <authorList>
            <person name="Palau M."/>
            <person name="Boujida N."/>
            <person name="Manresa A."/>
            <person name="Minana-Galbis D."/>
        </authorList>
    </citation>
    <scope>NUCLEOTIDE SEQUENCE [LARGE SCALE GENOMIC DNA]</scope>
    <source>
        <strain evidence="2 3">N4</strain>
    </source>
</reference>
<accession>A0A2S5Z7I6</accession>